<dbReference type="Proteomes" id="UP001177260">
    <property type="component" value="Unassembled WGS sequence"/>
</dbReference>
<dbReference type="EMBL" id="JAOPJF010000098">
    <property type="protein sequence ID" value="KAK1139781.1"/>
    <property type="molecule type" value="Genomic_DNA"/>
</dbReference>
<gene>
    <name evidence="1" type="ORF">N8T08_011178</name>
</gene>
<name>A0ACC3ARE6_9EURO</name>
<keyword evidence="2" id="KW-1185">Reference proteome</keyword>
<sequence>MTMNSTSETRRNLPCDAYTVGWLCVLDCDFDVATVCLDEQHETPSTPPGDTNAYTAGQMGEHNVIIVKLTQPGTGNAATTVTNLLRTFTQICFGLMVGTGGGATDNPASEDPTRETTEILLGDVVVESCTTTWVDENLRDLRLERT</sequence>
<evidence type="ECO:0000313" key="1">
    <source>
        <dbReference type="EMBL" id="KAK1139781.1"/>
    </source>
</evidence>
<evidence type="ECO:0000313" key="2">
    <source>
        <dbReference type="Proteomes" id="UP001177260"/>
    </source>
</evidence>
<reference evidence="1 2" key="1">
    <citation type="journal article" date="2023" name="ACS Omega">
        <title>Identification of the Neoaspergillic Acid Biosynthesis Gene Cluster by Establishing an In Vitro CRISPR-Ribonucleoprotein Genetic System in Aspergillus melleus.</title>
        <authorList>
            <person name="Yuan B."/>
            <person name="Grau M.F."/>
            <person name="Murata R.M."/>
            <person name="Torok T."/>
            <person name="Venkateswaran K."/>
            <person name="Stajich J.E."/>
            <person name="Wang C.C.C."/>
        </authorList>
    </citation>
    <scope>NUCLEOTIDE SEQUENCE [LARGE SCALE GENOMIC DNA]</scope>
    <source>
        <strain evidence="1 2">IMV 1140</strain>
    </source>
</reference>
<protein>
    <submittedName>
        <fullName evidence="1">Uncharacterized protein</fullName>
    </submittedName>
</protein>
<organism evidence="1 2">
    <name type="scientific">Aspergillus melleus</name>
    <dbReference type="NCBI Taxonomy" id="138277"/>
    <lineage>
        <taxon>Eukaryota</taxon>
        <taxon>Fungi</taxon>
        <taxon>Dikarya</taxon>
        <taxon>Ascomycota</taxon>
        <taxon>Pezizomycotina</taxon>
        <taxon>Eurotiomycetes</taxon>
        <taxon>Eurotiomycetidae</taxon>
        <taxon>Eurotiales</taxon>
        <taxon>Aspergillaceae</taxon>
        <taxon>Aspergillus</taxon>
        <taxon>Aspergillus subgen. Circumdati</taxon>
    </lineage>
</organism>
<accession>A0ACC3ARE6</accession>
<comment type="caution">
    <text evidence="1">The sequence shown here is derived from an EMBL/GenBank/DDBJ whole genome shotgun (WGS) entry which is preliminary data.</text>
</comment>
<proteinExistence type="predicted"/>